<evidence type="ECO:0000256" key="10">
    <source>
        <dbReference type="ARBA" id="ARBA00023136"/>
    </source>
</evidence>
<evidence type="ECO:0000256" key="7">
    <source>
        <dbReference type="ARBA" id="ARBA00022967"/>
    </source>
</evidence>
<sequence>MSRPASLPGQSQYQIPGMEVYRRLLSHSLQYWPYLLVALVAMLVTAATEVGFAALMRPLMDGSFVDRDPDAIRWIPLAIIGIFFIRGVAEFLSNYTMKWVGRQVVKELRGRMFRHLLQMPVPYFDRHAGGQIISRLTYNVEQVAAASTDSITILIRDTVTVLGLLGWMLYLNWKLTLAVLIVAPAVAFAVDRVTRRFRKISRRIQASMGDVTHVAGEVMDGNRVVKIFGGEDYEQSRFDEINERNRRLHMKMVATQASNLPIIQFFVAIALALIVWIATHESLLQEVSVGTFVSFITAMLLLLTPVRRLVNVNALLQKGIAAGQNIFGLLDEPLERDQGTLSLDRARGDIQLRDVSFSYDAAKGDVLRQINLDVAPGETVALVGRSGSGKTTLVNLLPRFYEPQQGQVLLDGVDIRQYRLADLRRQIAYVGQHVTLFNDTIANNIAYGSPVDPSDERRILAAAEAAQAMTFIRRLPEGLNTLVGDNGVLLSGGQRQRLAIARALLKDAPILILDEATSALDTEAERHIQKALDHLLKNRTTLVIAHRLSTVEKADRIVVMQDGAILETGTHRDLLAQDGLYAHLHRLQFSDNGLD</sequence>
<dbReference type="FunFam" id="3.40.50.300:FF:000140">
    <property type="entry name" value="Lipid A export ATP-binding/permease protein MsbA"/>
    <property type="match status" value="1"/>
</dbReference>
<keyword evidence="6 14" id="KW-0067">ATP-binding</keyword>
<keyword evidence="2" id="KW-0813">Transport</keyword>
<dbReference type="CDD" id="cd18552">
    <property type="entry name" value="ABC_6TM_MsbA_like"/>
    <property type="match status" value="1"/>
</dbReference>
<dbReference type="InterPro" id="IPR011527">
    <property type="entry name" value="ABC1_TM_dom"/>
</dbReference>
<keyword evidence="4 11" id="KW-0812">Transmembrane</keyword>
<keyword evidence="3" id="KW-1003">Cell membrane</keyword>
<evidence type="ECO:0000256" key="9">
    <source>
        <dbReference type="ARBA" id="ARBA00023055"/>
    </source>
</evidence>
<evidence type="ECO:0000256" key="4">
    <source>
        <dbReference type="ARBA" id="ARBA00022692"/>
    </source>
</evidence>
<dbReference type="InterPro" id="IPR017871">
    <property type="entry name" value="ABC_transporter-like_CS"/>
</dbReference>
<dbReference type="SUPFAM" id="SSF52540">
    <property type="entry name" value="P-loop containing nucleoside triphosphate hydrolases"/>
    <property type="match status" value="1"/>
</dbReference>
<keyword evidence="8 11" id="KW-1133">Transmembrane helix</keyword>
<dbReference type="Gene3D" id="1.20.1560.10">
    <property type="entry name" value="ABC transporter type 1, transmembrane domain"/>
    <property type="match status" value="1"/>
</dbReference>
<keyword evidence="15" id="KW-1185">Reference proteome</keyword>
<reference evidence="14 15" key="1">
    <citation type="submission" date="2016-10" db="EMBL/GenBank/DDBJ databases">
        <authorList>
            <person name="de Groot N.N."/>
        </authorList>
    </citation>
    <scope>NUCLEOTIDE SEQUENCE [LARGE SCALE GENOMIC DNA]</scope>
    <source>
        <strain evidence="14 15">B7-7</strain>
    </source>
</reference>
<dbReference type="Proteomes" id="UP000199496">
    <property type="component" value="Unassembled WGS sequence"/>
</dbReference>
<accession>A0A1H9ASD1</accession>
<feature type="domain" description="ABC transporter" evidence="12">
    <location>
        <begin position="350"/>
        <end position="587"/>
    </location>
</feature>
<dbReference type="NCBIfam" id="TIGR02203">
    <property type="entry name" value="MsbA_lipidA"/>
    <property type="match status" value="1"/>
</dbReference>
<dbReference type="Gene3D" id="3.40.50.300">
    <property type="entry name" value="P-loop containing nucleotide triphosphate hydrolases"/>
    <property type="match status" value="1"/>
</dbReference>
<dbReference type="GO" id="GO:0005524">
    <property type="term" value="F:ATP binding"/>
    <property type="evidence" value="ECO:0007669"/>
    <property type="project" value="UniProtKB-KW"/>
</dbReference>
<dbReference type="SMART" id="SM00382">
    <property type="entry name" value="AAA"/>
    <property type="match status" value="1"/>
</dbReference>
<dbReference type="GO" id="GO:0015421">
    <property type="term" value="F:ABC-type oligopeptide transporter activity"/>
    <property type="evidence" value="ECO:0007669"/>
    <property type="project" value="TreeGrafter"/>
</dbReference>
<keyword evidence="9" id="KW-0445">Lipid transport</keyword>
<dbReference type="GO" id="GO:0034040">
    <property type="term" value="F:ATPase-coupled lipid transmembrane transporter activity"/>
    <property type="evidence" value="ECO:0007669"/>
    <property type="project" value="InterPro"/>
</dbReference>
<dbReference type="Pfam" id="PF00005">
    <property type="entry name" value="ABC_tran"/>
    <property type="match status" value="1"/>
</dbReference>
<dbReference type="PANTHER" id="PTHR43394">
    <property type="entry name" value="ATP-DEPENDENT PERMEASE MDL1, MITOCHONDRIAL"/>
    <property type="match status" value="1"/>
</dbReference>
<dbReference type="InterPro" id="IPR027417">
    <property type="entry name" value="P-loop_NTPase"/>
</dbReference>
<evidence type="ECO:0000256" key="5">
    <source>
        <dbReference type="ARBA" id="ARBA00022741"/>
    </source>
</evidence>
<feature type="transmembrane region" description="Helical" evidence="11">
    <location>
        <begin position="31"/>
        <end position="54"/>
    </location>
</feature>
<dbReference type="RefSeq" id="WP_238375840.1">
    <property type="nucleotide sequence ID" value="NZ_FOFO01000006.1"/>
</dbReference>
<proteinExistence type="predicted"/>
<dbReference type="STRING" id="867345.SAMN05421693_10626"/>
<dbReference type="InterPro" id="IPR003439">
    <property type="entry name" value="ABC_transporter-like_ATP-bd"/>
</dbReference>
<evidence type="ECO:0000256" key="8">
    <source>
        <dbReference type="ARBA" id="ARBA00022989"/>
    </source>
</evidence>
<name>A0A1H9ASD1_9GAMM</name>
<dbReference type="InterPro" id="IPR036640">
    <property type="entry name" value="ABC1_TM_sf"/>
</dbReference>
<evidence type="ECO:0000259" key="12">
    <source>
        <dbReference type="PROSITE" id="PS50893"/>
    </source>
</evidence>
<evidence type="ECO:0000256" key="2">
    <source>
        <dbReference type="ARBA" id="ARBA00022448"/>
    </source>
</evidence>
<keyword evidence="5" id="KW-0547">Nucleotide-binding</keyword>
<evidence type="ECO:0000259" key="13">
    <source>
        <dbReference type="PROSITE" id="PS50929"/>
    </source>
</evidence>
<dbReference type="PROSITE" id="PS50929">
    <property type="entry name" value="ABC_TM1F"/>
    <property type="match status" value="1"/>
</dbReference>
<dbReference type="Pfam" id="PF00664">
    <property type="entry name" value="ABC_membrane"/>
    <property type="match status" value="1"/>
</dbReference>
<dbReference type="GO" id="GO:0016887">
    <property type="term" value="F:ATP hydrolysis activity"/>
    <property type="evidence" value="ECO:0007669"/>
    <property type="project" value="InterPro"/>
</dbReference>
<dbReference type="InterPro" id="IPR003593">
    <property type="entry name" value="AAA+_ATPase"/>
</dbReference>
<dbReference type="AlphaFoldDB" id="A0A1H9ASD1"/>
<keyword evidence="10 11" id="KW-0472">Membrane</keyword>
<gene>
    <name evidence="14" type="ORF">SAMN05421693_10626</name>
</gene>
<evidence type="ECO:0000313" key="15">
    <source>
        <dbReference type="Proteomes" id="UP000199496"/>
    </source>
</evidence>
<comment type="subcellular location">
    <subcellularLocation>
        <location evidence="1">Cell membrane</location>
        <topology evidence="1">Multi-pass membrane protein</topology>
    </subcellularLocation>
</comment>
<protein>
    <submittedName>
        <fullName evidence="14">ATP-binding cassette, subfamily B, MsbA</fullName>
    </submittedName>
</protein>
<dbReference type="PROSITE" id="PS50893">
    <property type="entry name" value="ABC_TRANSPORTER_2"/>
    <property type="match status" value="1"/>
</dbReference>
<evidence type="ECO:0000256" key="1">
    <source>
        <dbReference type="ARBA" id="ARBA00004651"/>
    </source>
</evidence>
<evidence type="ECO:0000256" key="6">
    <source>
        <dbReference type="ARBA" id="ARBA00022840"/>
    </source>
</evidence>
<feature type="domain" description="ABC transmembrane type-1" evidence="13">
    <location>
        <begin position="36"/>
        <end position="318"/>
    </location>
</feature>
<organism evidence="14 15">
    <name type="scientific">Ectothiorhodospira magna</name>
    <dbReference type="NCBI Taxonomy" id="867345"/>
    <lineage>
        <taxon>Bacteria</taxon>
        <taxon>Pseudomonadati</taxon>
        <taxon>Pseudomonadota</taxon>
        <taxon>Gammaproteobacteria</taxon>
        <taxon>Chromatiales</taxon>
        <taxon>Ectothiorhodospiraceae</taxon>
        <taxon>Ectothiorhodospira</taxon>
    </lineage>
</organism>
<dbReference type="InterPro" id="IPR039421">
    <property type="entry name" value="Type_1_exporter"/>
</dbReference>
<evidence type="ECO:0000256" key="11">
    <source>
        <dbReference type="SAM" id="Phobius"/>
    </source>
</evidence>
<feature type="transmembrane region" description="Helical" evidence="11">
    <location>
        <begin position="74"/>
        <end position="92"/>
    </location>
</feature>
<dbReference type="InterPro" id="IPR011917">
    <property type="entry name" value="ABC_transpr_lipidA"/>
</dbReference>
<feature type="transmembrane region" description="Helical" evidence="11">
    <location>
        <begin position="153"/>
        <end position="170"/>
    </location>
</feature>
<dbReference type="SUPFAM" id="SSF90123">
    <property type="entry name" value="ABC transporter transmembrane region"/>
    <property type="match status" value="1"/>
</dbReference>
<dbReference type="GO" id="GO:0005886">
    <property type="term" value="C:plasma membrane"/>
    <property type="evidence" value="ECO:0007669"/>
    <property type="project" value="UniProtKB-SubCell"/>
</dbReference>
<dbReference type="PROSITE" id="PS00211">
    <property type="entry name" value="ABC_TRANSPORTER_1"/>
    <property type="match status" value="1"/>
</dbReference>
<feature type="transmembrane region" description="Helical" evidence="11">
    <location>
        <begin position="176"/>
        <end position="194"/>
    </location>
</feature>
<evidence type="ECO:0000313" key="14">
    <source>
        <dbReference type="EMBL" id="SEP78818.1"/>
    </source>
</evidence>
<keyword evidence="7" id="KW-1278">Translocase</keyword>
<dbReference type="EMBL" id="FOFO01000006">
    <property type="protein sequence ID" value="SEP78818.1"/>
    <property type="molecule type" value="Genomic_DNA"/>
</dbReference>
<evidence type="ECO:0000256" key="3">
    <source>
        <dbReference type="ARBA" id="ARBA00022475"/>
    </source>
</evidence>
<dbReference type="PANTHER" id="PTHR43394:SF1">
    <property type="entry name" value="ATP-BINDING CASSETTE SUB-FAMILY B MEMBER 10, MITOCHONDRIAL"/>
    <property type="match status" value="1"/>
</dbReference>
<feature type="transmembrane region" description="Helical" evidence="11">
    <location>
        <begin position="257"/>
        <end position="277"/>
    </location>
</feature>
<feature type="transmembrane region" description="Helical" evidence="11">
    <location>
        <begin position="283"/>
        <end position="303"/>
    </location>
</feature>